<evidence type="ECO:0000313" key="3">
    <source>
        <dbReference type="Proteomes" id="UP000610862"/>
    </source>
</evidence>
<sequence>MTYVIGAIAGLILGGAVGYLKNLFLWQRYLQESEKKTAEEEKVGGLYARALISYAVNILTLLLAFVVRNIVPFDEAAFLIGTAIALVVMNKILAAGQKKTMEKEA</sequence>
<dbReference type="EMBL" id="JACRTA010000001">
    <property type="protein sequence ID" value="MBC8568115.1"/>
    <property type="molecule type" value="Genomic_DNA"/>
</dbReference>
<dbReference type="Proteomes" id="UP000610862">
    <property type="component" value="Unassembled WGS sequence"/>
</dbReference>
<keyword evidence="1" id="KW-0812">Transmembrane</keyword>
<name>A0A926E5C8_9FIRM</name>
<keyword evidence="1" id="KW-1133">Transmembrane helix</keyword>
<evidence type="ECO:0000256" key="1">
    <source>
        <dbReference type="SAM" id="Phobius"/>
    </source>
</evidence>
<feature type="transmembrane region" description="Helical" evidence="1">
    <location>
        <begin position="76"/>
        <end position="94"/>
    </location>
</feature>
<accession>A0A926E5C8</accession>
<dbReference type="AlphaFoldDB" id="A0A926E5C8"/>
<comment type="caution">
    <text evidence="2">The sequence shown here is derived from an EMBL/GenBank/DDBJ whole genome shotgun (WGS) entry which is preliminary data.</text>
</comment>
<evidence type="ECO:0008006" key="4">
    <source>
        <dbReference type="Google" id="ProtNLM"/>
    </source>
</evidence>
<keyword evidence="3" id="KW-1185">Reference proteome</keyword>
<reference evidence="2" key="1">
    <citation type="submission" date="2020-08" db="EMBL/GenBank/DDBJ databases">
        <title>Genome public.</title>
        <authorList>
            <person name="Liu C."/>
            <person name="Sun Q."/>
        </authorList>
    </citation>
    <scope>NUCLEOTIDE SEQUENCE</scope>
    <source>
        <strain evidence="2">NSJ-24</strain>
    </source>
</reference>
<feature type="transmembrane region" description="Helical" evidence="1">
    <location>
        <begin position="6"/>
        <end position="25"/>
    </location>
</feature>
<protein>
    <recommendedName>
        <fullName evidence="4">DUF3784 domain-containing protein</fullName>
    </recommendedName>
</protein>
<evidence type="ECO:0000313" key="2">
    <source>
        <dbReference type="EMBL" id="MBC8568115.1"/>
    </source>
</evidence>
<organism evidence="2 3">
    <name type="scientific">Lentihominibacter hominis</name>
    <dbReference type="NCBI Taxonomy" id="2763645"/>
    <lineage>
        <taxon>Bacteria</taxon>
        <taxon>Bacillati</taxon>
        <taxon>Bacillota</taxon>
        <taxon>Clostridia</taxon>
        <taxon>Peptostreptococcales</taxon>
        <taxon>Anaerovoracaceae</taxon>
        <taxon>Lentihominibacter</taxon>
    </lineage>
</organism>
<gene>
    <name evidence="2" type="ORF">H8692_04945</name>
</gene>
<feature type="transmembrane region" description="Helical" evidence="1">
    <location>
        <begin position="46"/>
        <end position="70"/>
    </location>
</feature>
<keyword evidence="1" id="KW-0472">Membrane</keyword>
<proteinExistence type="predicted"/>
<dbReference type="RefSeq" id="WP_177269661.1">
    <property type="nucleotide sequence ID" value="NZ_JACRTA010000001.1"/>
</dbReference>